<dbReference type="GO" id="GO:0016810">
    <property type="term" value="F:hydrolase activity, acting on carbon-nitrogen (but not peptide) bonds"/>
    <property type="evidence" value="ECO:0007669"/>
    <property type="project" value="InterPro"/>
</dbReference>
<keyword evidence="1" id="KW-0479">Metal-binding</keyword>
<dbReference type="InterPro" id="IPR011330">
    <property type="entry name" value="Glyco_hydro/deAcase_b/a-brl"/>
</dbReference>
<dbReference type="CDD" id="cd10954">
    <property type="entry name" value="CE4_CtAXE_like"/>
    <property type="match status" value="1"/>
</dbReference>
<dbReference type="Pfam" id="PF01522">
    <property type="entry name" value="Polysacc_deac_1"/>
    <property type="match status" value="1"/>
</dbReference>
<reference evidence="4" key="1">
    <citation type="submission" date="2010-07" db="EMBL/GenBank/DDBJ databases">
        <title>Complete sequence of Clostridium saccharolyticum WM1.</title>
        <authorList>
            <consortium name="US DOE Joint Genome Institute"/>
            <person name="Lucas S."/>
            <person name="Copeland A."/>
            <person name="Lapidus A."/>
            <person name="Cheng J.-F."/>
            <person name="Bruce D."/>
            <person name="Goodwin L."/>
            <person name="Pitluck S."/>
            <person name="Chertkov O."/>
            <person name="Detter J.C."/>
            <person name="Han C."/>
            <person name="Tapia R."/>
            <person name="Land M."/>
            <person name="Hauser L."/>
            <person name="Chang Y.-J."/>
            <person name="Jeffries C."/>
            <person name="Kyrpides N."/>
            <person name="Ivanova N."/>
            <person name="Mikhailova N."/>
            <person name="Mouttaki H."/>
            <person name="Lin L."/>
            <person name="Zhou J."/>
            <person name="Hemme C.L."/>
            <person name="Woyke T."/>
        </authorList>
    </citation>
    <scope>NUCLEOTIDE SEQUENCE [LARGE SCALE GENOMIC DNA]</scope>
    <source>
        <strain evidence="4">WM1</strain>
    </source>
</reference>
<accession>D9R3T9</accession>
<keyword evidence="2" id="KW-0378">Hydrolase</keyword>
<sequence>MKIRWKTACFLVVFILDIIFAKTMYLSYMDVKNSLFLPAGADEEAVDEVRRQFSGDKQIALTFDDGPHSVYTPRLLDGLRKRGVHATFFLLGENVEGKEAIVKQMDEDGHLIGNHGYSHVQMSKELVGTACQQIEQNNRKIEEITGVRPQYLRPPYGSWNEELECTTNMTVVLWNLDPLDWKSKNTKKVARYIVKHVEPGDIILLHDVYPSSVEAALEVIDTLTKQGYTFVTVDELLID</sequence>
<evidence type="ECO:0000313" key="4">
    <source>
        <dbReference type="EMBL" id="ADL03052.1"/>
    </source>
</evidence>
<dbReference type="EMBL" id="CP002109">
    <property type="protein sequence ID" value="ADL03052.1"/>
    <property type="molecule type" value="Genomic_DNA"/>
</dbReference>
<dbReference type="OrthoDB" id="9806342at2"/>
<dbReference type="PROSITE" id="PS51677">
    <property type="entry name" value="NODB"/>
    <property type="match status" value="1"/>
</dbReference>
<dbReference type="AlphaFoldDB" id="D9R3T9"/>
<dbReference type="KEGG" id="csh:Closa_0415"/>
<dbReference type="Proteomes" id="UP000001662">
    <property type="component" value="Chromosome"/>
</dbReference>
<dbReference type="GO" id="GO:0005975">
    <property type="term" value="P:carbohydrate metabolic process"/>
    <property type="evidence" value="ECO:0007669"/>
    <property type="project" value="InterPro"/>
</dbReference>
<evidence type="ECO:0000259" key="3">
    <source>
        <dbReference type="PROSITE" id="PS51677"/>
    </source>
</evidence>
<dbReference type="PaxDb" id="610130-Closa_0415"/>
<dbReference type="SUPFAM" id="SSF88713">
    <property type="entry name" value="Glycoside hydrolase/deacetylase"/>
    <property type="match status" value="1"/>
</dbReference>
<organism evidence="4 5">
    <name type="scientific">Lacrimispora saccharolytica (strain ATCC 35040 / DSM 2544 / NRCC 2533 / WM1)</name>
    <name type="common">Clostridium saccharolyticum</name>
    <dbReference type="NCBI Taxonomy" id="610130"/>
    <lineage>
        <taxon>Bacteria</taxon>
        <taxon>Bacillati</taxon>
        <taxon>Bacillota</taxon>
        <taxon>Clostridia</taxon>
        <taxon>Lachnospirales</taxon>
        <taxon>Lachnospiraceae</taxon>
        <taxon>Lacrimispora</taxon>
    </lineage>
</organism>
<gene>
    <name evidence="4" type="ordered locus">Closa_0415</name>
</gene>
<evidence type="ECO:0000313" key="5">
    <source>
        <dbReference type="Proteomes" id="UP000001662"/>
    </source>
</evidence>
<dbReference type="PANTHER" id="PTHR10587">
    <property type="entry name" value="GLYCOSYL TRANSFERASE-RELATED"/>
    <property type="match status" value="1"/>
</dbReference>
<evidence type="ECO:0000256" key="2">
    <source>
        <dbReference type="ARBA" id="ARBA00022801"/>
    </source>
</evidence>
<dbReference type="GO" id="GO:0046872">
    <property type="term" value="F:metal ion binding"/>
    <property type="evidence" value="ECO:0007669"/>
    <property type="project" value="UniProtKB-KW"/>
</dbReference>
<dbReference type="STRING" id="610130.Closa_0415"/>
<evidence type="ECO:0000256" key="1">
    <source>
        <dbReference type="ARBA" id="ARBA00022723"/>
    </source>
</evidence>
<proteinExistence type="predicted"/>
<dbReference type="RefSeq" id="WP_013271150.1">
    <property type="nucleotide sequence ID" value="NC_014376.1"/>
</dbReference>
<dbReference type="HOGENOM" id="CLU_021264_0_1_9"/>
<name>D9R3T9_LACSW</name>
<dbReference type="Gene3D" id="3.20.20.370">
    <property type="entry name" value="Glycoside hydrolase/deacetylase"/>
    <property type="match status" value="1"/>
</dbReference>
<dbReference type="InterPro" id="IPR002509">
    <property type="entry name" value="NODB_dom"/>
</dbReference>
<feature type="domain" description="NodB homology" evidence="3">
    <location>
        <begin position="57"/>
        <end position="231"/>
    </location>
</feature>
<dbReference type="GO" id="GO:0016020">
    <property type="term" value="C:membrane"/>
    <property type="evidence" value="ECO:0007669"/>
    <property type="project" value="TreeGrafter"/>
</dbReference>
<dbReference type="InterPro" id="IPR050248">
    <property type="entry name" value="Polysacc_deacetylase_ArnD"/>
</dbReference>
<dbReference type="PANTHER" id="PTHR10587:SF133">
    <property type="entry name" value="CHITIN DEACETYLASE 1-RELATED"/>
    <property type="match status" value="1"/>
</dbReference>
<dbReference type="eggNOG" id="COG0726">
    <property type="taxonomic scope" value="Bacteria"/>
</dbReference>
<keyword evidence="5" id="KW-1185">Reference proteome</keyword>
<protein>
    <submittedName>
        <fullName evidence="4">Polysaccharide deacetylase</fullName>
    </submittedName>
</protein>